<dbReference type="Proteomes" id="UP000189580">
    <property type="component" value="Chromosome d"/>
</dbReference>
<dbReference type="PANTHER" id="PTHR22932:SF1">
    <property type="entry name" value="CO-CHAPERONE PROTEIN DAF-41"/>
    <property type="match status" value="1"/>
</dbReference>
<dbReference type="InterPro" id="IPR008978">
    <property type="entry name" value="HSP20-like_chaperone"/>
</dbReference>
<dbReference type="GO" id="GO:0005634">
    <property type="term" value="C:nucleus"/>
    <property type="evidence" value="ECO:0007669"/>
    <property type="project" value="TreeGrafter"/>
</dbReference>
<dbReference type="AlphaFoldDB" id="A0A167EGL7"/>
<feature type="region of interest" description="Disordered" evidence="1">
    <location>
        <begin position="93"/>
        <end position="128"/>
    </location>
</feature>
<dbReference type="PANTHER" id="PTHR22932">
    <property type="entry name" value="TELOMERASE-BINDING PROTEIN P23 HSP90 CO-CHAPERONE"/>
    <property type="match status" value="1"/>
</dbReference>
<dbReference type="GO" id="GO:0005829">
    <property type="term" value="C:cytosol"/>
    <property type="evidence" value="ECO:0007669"/>
    <property type="project" value="TreeGrafter"/>
</dbReference>
<dbReference type="SUPFAM" id="SSF49764">
    <property type="entry name" value="HSP20-like chaperones"/>
    <property type="match status" value="1"/>
</dbReference>
<protein>
    <submittedName>
        <fullName evidence="2">Sba1p</fullName>
    </submittedName>
</protein>
<feature type="compositionally biased region" description="Acidic residues" evidence="1">
    <location>
        <begin position="39"/>
        <end position="50"/>
    </location>
</feature>
<name>A0A167EGL7_9ASCO</name>
<reference evidence="2 3" key="1">
    <citation type="submission" date="2016-02" db="EMBL/GenBank/DDBJ databases">
        <title>Complete genome sequence and transcriptome regulation of the pentose utilising yeast Sugiyamaella lignohabitans.</title>
        <authorList>
            <person name="Bellasio M."/>
            <person name="Peymann A."/>
            <person name="Valli M."/>
            <person name="Sipitzky M."/>
            <person name="Graf A."/>
            <person name="Sauer M."/>
            <person name="Marx H."/>
            <person name="Mattanovich D."/>
        </authorList>
    </citation>
    <scope>NUCLEOTIDE SEQUENCE [LARGE SCALE GENOMIC DNA]</scope>
    <source>
        <strain evidence="2 3">CBS 10342</strain>
    </source>
</reference>
<proteinExistence type="predicted"/>
<dbReference type="EMBL" id="CP014502">
    <property type="protein sequence ID" value="ANB14059.1"/>
    <property type="molecule type" value="Genomic_DNA"/>
</dbReference>
<feature type="compositionally biased region" description="Acidic residues" evidence="1">
    <location>
        <begin position="113"/>
        <end position="128"/>
    </location>
</feature>
<keyword evidence="3" id="KW-1185">Reference proteome</keyword>
<dbReference type="OrthoDB" id="1564555at2759"/>
<organism evidence="2 3">
    <name type="scientific">Sugiyamaella lignohabitans</name>
    <dbReference type="NCBI Taxonomy" id="796027"/>
    <lineage>
        <taxon>Eukaryota</taxon>
        <taxon>Fungi</taxon>
        <taxon>Dikarya</taxon>
        <taxon>Ascomycota</taxon>
        <taxon>Saccharomycotina</taxon>
        <taxon>Dipodascomycetes</taxon>
        <taxon>Dipodascales</taxon>
        <taxon>Trichomonascaceae</taxon>
        <taxon>Sugiyamaella</taxon>
    </lineage>
</organism>
<accession>A0A167EGL7</accession>
<dbReference type="Gene3D" id="2.60.40.790">
    <property type="match status" value="1"/>
</dbReference>
<dbReference type="GO" id="GO:0051087">
    <property type="term" value="F:protein-folding chaperone binding"/>
    <property type="evidence" value="ECO:0007669"/>
    <property type="project" value="TreeGrafter"/>
</dbReference>
<evidence type="ECO:0000313" key="2">
    <source>
        <dbReference type="EMBL" id="ANB14059.1"/>
    </source>
</evidence>
<dbReference type="KEGG" id="slb:AWJ20_5015"/>
<evidence type="ECO:0000256" key="1">
    <source>
        <dbReference type="SAM" id="MobiDB-lite"/>
    </source>
</evidence>
<evidence type="ECO:0000313" key="3">
    <source>
        <dbReference type="Proteomes" id="UP000189580"/>
    </source>
</evidence>
<gene>
    <name evidence="2" type="primary">SBA1</name>
    <name evidence="2" type="ORF">AWJ20_5015</name>
</gene>
<sequence>MGLFFVLRKKKASAEYWPRLTKEKKKHPFIKTDFDKWVDEDEQDTVDDSENLAGGMGMGGGEGGFDFSQLAGGAGGPGGFDFSQLAGLGGGAGGADLSGLGEDELASLQAESGEADATEEVEEVTESK</sequence>
<dbReference type="GeneID" id="30037211"/>
<feature type="compositionally biased region" description="Gly residues" evidence="1">
    <location>
        <begin position="54"/>
        <end position="64"/>
    </location>
</feature>
<dbReference type="InterPro" id="IPR045250">
    <property type="entry name" value="p23-like"/>
</dbReference>
<dbReference type="RefSeq" id="XP_018736536.1">
    <property type="nucleotide sequence ID" value="XM_018882128.1"/>
</dbReference>
<feature type="region of interest" description="Disordered" evidence="1">
    <location>
        <begin position="39"/>
        <end position="72"/>
    </location>
</feature>
<dbReference type="GO" id="GO:0006457">
    <property type="term" value="P:protein folding"/>
    <property type="evidence" value="ECO:0007669"/>
    <property type="project" value="TreeGrafter"/>
</dbReference>
<dbReference type="GO" id="GO:0051879">
    <property type="term" value="F:Hsp90 protein binding"/>
    <property type="evidence" value="ECO:0007669"/>
    <property type="project" value="InterPro"/>
</dbReference>
<dbReference type="GO" id="GO:0051131">
    <property type="term" value="P:chaperone-mediated protein complex assembly"/>
    <property type="evidence" value="ECO:0007669"/>
    <property type="project" value="TreeGrafter"/>
</dbReference>